<organism evidence="6 7">
    <name type="scientific">Zestomonas insulae</name>
    <dbReference type="NCBI Taxonomy" id="2809017"/>
    <lineage>
        <taxon>Bacteria</taxon>
        <taxon>Pseudomonadati</taxon>
        <taxon>Pseudomonadota</taxon>
        <taxon>Gammaproteobacteria</taxon>
        <taxon>Pseudomonadales</taxon>
        <taxon>Pseudomonadaceae</taxon>
        <taxon>Zestomonas</taxon>
    </lineage>
</organism>
<protein>
    <recommendedName>
        <fullName evidence="4">Uncharacterized MFS-type transporter JQX08_14845</fullName>
    </recommendedName>
</protein>
<dbReference type="Pfam" id="PF07690">
    <property type="entry name" value="MFS_1"/>
    <property type="match status" value="1"/>
</dbReference>
<dbReference type="Gene3D" id="1.20.1250.20">
    <property type="entry name" value="MFS general substrate transporter like domains"/>
    <property type="match status" value="1"/>
</dbReference>
<keyword evidence="4" id="KW-0813">Transport</keyword>
<keyword evidence="4" id="KW-1003">Cell membrane</keyword>
<dbReference type="SUPFAM" id="SSF103473">
    <property type="entry name" value="MFS general substrate transporter"/>
    <property type="match status" value="1"/>
</dbReference>
<reference evidence="6 7" key="1">
    <citation type="submission" date="2021-02" db="EMBL/GenBank/DDBJ databases">
        <authorList>
            <person name="Lee D.-H."/>
        </authorList>
    </citation>
    <scope>NUCLEOTIDE SEQUENCE [LARGE SCALE GENOMIC DNA]</scope>
    <source>
        <strain evidence="6 7">UL073</strain>
    </source>
</reference>
<comment type="similarity">
    <text evidence="4">Belongs to the major facilitator superfamily. YhhS family.</text>
</comment>
<dbReference type="HAMAP" id="MF_01118">
    <property type="entry name" value="MFS_YhhS"/>
    <property type="match status" value="1"/>
</dbReference>
<name>A0ABS2IJ64_9GAMM</name>
<dbReference type="InterPro" id="IPR036259">
    <property type="entry name" value="MFS_trans_sf"/>
</dbReference>
<feature type="transmembrane region" description="Helical" evidence="4">
    <location>
        <begin position="219"/>
        <end position="245"/>
    </location>
</feature>
<keyword evidence="3 4" id="KW-0472">Membrane</keyword>
<evidence type="ECO:0000256" key="4">
    <source>
        <dbReference type="HAMAP-Rule" id="MF_01118"/>
    </source>
</evidence>
<accession>A0ABS2IJ64</accession>
<keyword evidence="4" id="KW-0997">Cell inner membrane</keyword>
<gene>
    <name evidence="6" type="ORF">JQX08_14845</name>
</gene>
<feature type="transmembrane region" description="Helical" evidence="4">
    <location>
        <begin position="151"/>
        <end position="170"/>
    </location>
</feature>
<feature type="transmembrane region" description="Helical" evidence="4">
    <location>
        <begin position="12"/>
        <end position="35"/>
    </location>
</feature>
<dbReference type="Proteomes" id="UP000717995">
    <property type="component" value="Unassembled WGS sequence"/>
</dbReference>
<comment type="subcellular location">
    <subcellularLocation>
        <location evidence="4">Cell inner membrane</location>
        <topology evidence="4">Multi-pass membrane protein</topology>
    </subcellularLocation>
</comment>
<dbReference type="InterPro" id="IPR011701">
    <property type="entry name" value="MFS"/>
</dbReference>
<comment type="caution">
    <text evidence="6">The sequence shown here is derived from an EMBL/GenBank/DDBJ whole genome shotgun (WGS) entry which is preliminary data.</text>
</comment>
<feature type="transmembrane region" description="Helical" evidence="4">
    <location>
        <begin position="251"/>
        <end position="270"/>
    </location>
</feature>
<evidence type="ECO:0000256" key="1">
    <source>
        <dbReference type="ARBA" id="ARBA00022692"/>
    </source>
</evidence>
<feature type="transmembrane region" description="Helical" evidence="4">
    <location>
        <begin position="176"/>
        <end position="198"/>
    </location>
</feature>
<dbReference type="PROSITE" id="PS50850">
    <property type="entry name" value="MFS"/>
    <property type="match status" value="1"/>
</dbReference>
<evidence type="ECO:0000256" key="3">
    <source>
        <dbReference type="ARBA" id="ARBA00023136"/>
    </source>
</evidence>
<dbReference type="InterPro" id="IPR052714">
    <property type="entry name" value="MFS_Exporter"/>
</dbReference>
<dbReference type="NCBIfam" id="NF003477">
    <property type="entry name" value="PRK05122.1"/>
    <property type="match status" value="1"/>
</dbReference>
<evidence type="ECO:0000259" key="5">
    <source>
        <dbReference type="PROSITE" id="PS50850"/>
    </source>
</evidence>
<dbReference type="InterPro" id="IPR020846">
    <property type="entry name" value="MFS_dom"/>
</dbReference>
<evidence type="ECO:0000313" key="6">
    <source>
        <dbReference type="EMBL" id="MBM7061987.1"/>
    </source>
</evidence>
<feature type="transmembrane region" description="Helical" evidence="4">
    <location>
        <begin position="305"/>
        <end position="329"/>
    </location>
</feature>
<feature type="transmembrane region" description="Helical" evidence="4">
    <location>
        <begin position="370"/>
        <end position="391"/>
    </location>
</feature>
<keyword evidence="2 4" id="KW-1133">Transmembrane helix</keyword>
<dbReference type="PANTHER" id="PTHR23531:SF1">
    <property type="entry name" value="QUINOLENE RESISTANCE PROTEIN NORA"/>
    <property type="match status" value="1"/>
</dbReference>
<feature type="transmembrane region" description="Helical" evidence="4">
    <location>
        <begin position="111"/>
        <end position="139"/>
    </location>
</feature>
<dbReference type="CDD" id="cd17489">
    <property type="entry name" value="MFS_YfcJ_like"/>
    <property type="match status" value="1"/>
</dbReference>
<dbReference type="PANTHER" id="PTHR23531">
    <property type="entry name" value="QUINOLENE RESISTANCE PROTEIN NORA"/>
    <property type="match status" value="1"/>
</dbReference>
<feature type="domain" description="Major facilitator superfamily (MFS) profile" evidence="5">
    <location>
        <begin position="17"/>
        <end position="394"/>
    </location>
</feature>
<keyword evidence="7" id="KW-1185">Reference proteome</keyword>
<dbReference type="InterPro" id="IPR023008">
    <property type="entry name" value="MFS_YhhS-like"/>
</dbReference>
<feature type="transmembrane region" description="Helical" evidence="4">
    <location>
        <begin position="47"/>
        <end position="64"/>
    </location>
</feature>
<evidence type="ECO:0000313" key="7">
    <source>
        <dbReference type="Proteomes" id="UP000717995"/>
    </source>
</evidence>
<feature type="transmembrane region" description="Helical" evidence="4">
    <location>
        <begin position="85"/>
        <end position="105"/>
    </location>
</feature>
<keyword evidence="1 4" id="KW-0812">Transmembrane</keyword>
<proteinExistence type="inferred from homology"/>
<sequence>MSSSSSTPPSSMAITLQILAIVFFSFVGYLCSGIPLAVLPGFVHQQLGFSSTVAGLAIGLQYFATLVGRPMAGRLVDTYGPKRGMLYGLSGIGISGLITLLATSISQLPMASLLILLGGRVLLGAALSIVGISAISWGIGKLGAEYTARVISWNGIAAYAAIGIGAPLGVLMTADLGVWTIGASLSLLAGLALVLLWPKPAVPVIPGERLPFLAVLWQVSPYGMGLALGSIGYGTLTTFITLYYASRGWDGAAYCLTAFGIAFIVARLLFINSINRLGGFSVAIACLAIEALGLLLLWWTPSPVLALVGAGLAGFGLSLVYPALGIEVIGRIPASSRSAGLGAYAVYFDLALGIAGPLMGMVAGRYGYPSIFLVSAALSALGMLLAVALALNKRGSVDA</sequence>
<evidence type="ECO:0000256" key="2">
    <source>
        <dbReference type="ARBA" id="ARBA00022989"/>
    </source>
</evidence>
<feature type="transmembrane region" description="Helical" evidence="4">
    <location>
        <begin position="277"/>
        <end position="299"/>
    </location>
</feature>
<feature type="transmembrane region" description="Helical" evidence="4">
    <location>
        <begin position="341"/>
        <end position="364"/>
    </location>
</feature>
<dbReference type="RefSeq" id="WP_205349174.1">
    <property type="nucleotide sequence ID" value="NZ_JAFEUP010000004.1"/>
</dbReference>
<dbReference type="EMBL" id="JAFEUP010000004">
    <property type="protein sequence ID" value="MBM7061987.1"/>
    <property type="molecule type" value="Genomic_DNA"/>
</dbReference>